<evidence type="ECO:0000313" key="3">
    <source>
        <dbReference type="Proteomes" id="UP000664859"/>
    </source>
</evidence>
<dbReference type="OrthoDB" id="271064at2759"/>
<dbReference type="AlphaFoldDB" id="A0A835Z1B1"/>
<evidence type="ECO:0000256" key="1">
    <source>
        <dbReference type="SAM" id="MobiDB-lite"/>
    </source>
</evidence>
<feature type="region of interest" description="Disordered" evidence="1">
    <location>
        <begin position="1"/>
        <end position="26"/>
    </location>
</feature>
<accession>A0A835Z1B1</accession>
<gene>
    <name evidence="2" type="ORF">JKP88DRAFT_222552</name>
</gene>
<dbReference type="Proteomes" id="UP000664859">
    <property type="component" value="Unassembled WGS sequence"/>
</dbReference>
<organism evidence="2 3">
    <name type="scientific">Tribonema minus</name>
    <dbReference type="NCBI Taxonomy" id="303371"/>
    <lineage>
        <taxon>Eukaryota</taxon>
        <taxon>Sar</taxon>
        <taxon>Stramenopiles</taxon>
        <taxon>Ochrophyta</taxon>
        <taxon>PX clade</taxon>
        <taxon>Xanthophyceae</taxon>
        <taxon>Tribonematales</taxon>
        <taxon>Tribonemataceae</taxon>
        <taxon>Tribonema</taxon>
    </lineage>
</organism>
<comment type="caution">
    <text evidence="2">The sequence shown here is derived from an EMBL/GenBank/DDBJ whole genome shotgun (WGS) entry which is preliminary data.</text>
</comment>
<keyword evidence="3" id="KW-1185">Reference proteome</keyword>
<name>A0A835Z1B1_9STRA</name>
<protein>
    <submittedName>
        <fullName evidence="2">Uncharacterized protein</fullName>
    </submittedName>
</protein>
<reference evidence="2" key="1">
    <citation type="submission" date="2021-02" db="EMBL/GenBank/DDBJ databases">
        <title>First Annotated Genome of the Yellow-green Alga Tribonema minus.</title>
        <authorList>
            <person name="Mahan K.M."/>
        </authorList>
    </citation>
    <scope>NUCLEOTIDE SEQUENCE</scope>
    <source>
        <strain evidence="2">UTEX B ZZ1240</strain>
    </source>
</reference>
<evidence type="ECO:0000313" key="2">
    <source>
        <dbReference type="EMBL" id="KAG5181144.1"/>
    </source>
</evidence>
<dbReference type="EMBL" id="JAFCMP010000335">
    <property type="protein sequence ID" value="KAG5181144.1"/>
    <property type="molecule type" value="Genomic_DNA"/>
</dbReference>
<proteinExistence type="predicted"/>
<sequence length="235" mass="25857">MPRRCWCRNPPRGQPLRGSSGGSSGAISGGRLQERCCLVLVWMCGSAGMASAARAASSFCRSRLGAPVSHCGEQQQQQQVGAWTYLTRPIYHRQLPTWQRTGCGWHRSALQPINGHHHRVASHSRCAVREGGSHSQVRLQQPSGVQESSGCCCHRCRRRRCCSCSVSKQFWNVIMSPVGKRHQCKMTPALAAACHSAVLFHCSVHACVRAQLGGRAAGFPAPYTHMFWWLFGVCC</sequence>